<dbReference type="PANTHER" id="PTHR37984">
    <property type="entry name" value="PROTEIN CBG26694"/>
    <property type="match status" value="1"/>
</dbReference>
<dbReference type="AlphaFoldDB" id="A0A815HEF8"/>
<accession>A0A815HEF8</accession>
<dbReference type="InterPro" id="IPR050951">
    <property type="entry name" value="Retrovirus_Pol_polyprotein"/>
</dbReference>
<evidence type="ECO:0000259" key="1">
    <source>
        <dbReference type="PROSITE" id="PS50994"/>
    </source>
</evidence>
<dbReference type="Proteomes" id="UP000663877">
    <property type="component" value="Unassembled WGS sequence"/>
</dbReference>
<dbReference type="InterPro" id="IPR012337">
    <property type="entry name" value="RNaseH-like_sf"/>
</dbReference>
<dbReference type="EMBL" id="CAJNOM010001175">
    <property type="protein sequence ID" value="CAF1596338.1"/>
    <property type="molecule type" value="Genomic_DNA"/>
</dbReference>
<name>A0A815HEF8_9BILA</name>
<feature type="domain" description="Integrase catalytic" evidence="1">
    <location>
        <begin position="42"/>
        <end position="216"/>
    </location>
</feature>
<reference evidence="2" key="1">
    <citation type="submission" date="2021-02" db="EMBL/GenBank/DDBJ databases">
        <authorList>
            <person name="Nowell W R."/>
        </authorList>
    </citation>
    <scope>NUCLEOTIDE SEQUENCE</scope>
</reference>
<dbReference type="GO" id="GO:0015074">
    <property type="term" value="P:DNA integration"/>
    <property type="evidence" value="ECO:0007669"/>
    <property type="project" value="InterPro"/>
</dbReference>
<organism evidence="2 5">
    <name type="scientific">Adineta steineri</name>
    <dbReference type="NCBI Taxonomy" id="433720"/>
    <lineage>
        <taxon>Eukaryota</taxon>
        <taxon>Metazoa</taxon>
        <taxon>Spiralia</taxon>
        <taxon>Gnathifera</taxon>
        <taxon>Rotifera</taxon>
        <taxon>Eurotatoria</taxon>
        <taxon>Bdelloidea</taxon>
        <taxon>Adinetida</taxon>
        <taxon>Adinetidae</taxon>
        <taxon>Adineta</taxon>
    </lineage>
</organism>
<comment type="caution">
    <text evidence="2">The sequence shown here is derived from an EMBL/GenBank/DDBJ whole genome shotgun (WGS) entry which is preliminary data.</text>
</comment>
<dbReference type="Gene3D" id="3.30.420.10">
    <property type="entry name" value="Ribonuclease H-like superfamily/Ribonuclease H"/>
    <property type="match status" value="1"/>
</dbReference>
<dbReference type="InterPro" id="IPR036397">
    <property type="entry name" value="RNaseH_sf"/>
</dbReference>
<dbReference type="InterPro" id="IPR001584">
    <property type="entry name" value="Integrase_cat-core"/>
</dbReference>
<gene>
    <name evidence="2" type="ORF">BJG266_LOCUS34921</name>
    <name evidence="3" type="ORF">QVE165_LOCUS51969</name>
</gene>
<proteinExistence type="predicted"/>
<sequence length="529" mass="60271">MYEDIILVLRDGWGSAQFRYWAQKHFVLVKIGEVHFVYSSGKVSRPVVTYEELYIKIDECHNRVGHHGRDKTWEEVRKLTIFLNKKKATSRFSWAYPLESKETQLVAEKLLNQFYSFGAPRILQSDNGKEFVARVIKNMKKTWIDLVILNGRIRHPQTQGLIERGNRKLEMALGKWMQHNHTDNWSTGLGAVVYSINTSISKVTNKTPFEIVFGQRSRSDFKMWTIVSESGIEDEENLSNDFICEVNELHQCNMMNTETDDSNDIDNNNQLNAFDTSSQIFNLAPQPQLLALPSTQNINVSVNTIDKSCEKTNVTCPPRSLFDLDDSTTAEDVLLTNSSENIPRTIDDTINHGYKDIGEKATANYMTSTVKRQKLCENAMQQEQQQYEQGDLVGLQFDHIDRTNTRPKILPCKVISIHAFSNDSMRYKVCISKGILSTLYGVQDLLDLRKCDYTDLRDVDPTNLPTITFTEACKEYVLAGTNPVAEACNCIGKCATKSCPCKAKLFKCSTKCHPKKKHVCVNICNYCSD</sequence>
<dbReference type="SUPFAM" id="SSF53098">
    <property type="entry name" value="Ribonuclease H-like"/>
    <property type="match status" value="1"/>
</dbReference>
<evidence type="ECO:0000313" key="4">
    <source>
        <dbReference type="Proteomes" id="UP000663832"/>
    </source>
</evidence>
<evidence type="ECO:0000313" key="2">
    <source>
        <dbReference type="EMBL" id="CAF1350414.1"/>
    </source>
</evidence>
<dbReference type="OrthoDB" id="2499658at2759"/>
<dbReference type="Proteomes" id="UP000663832">
    <property type="component" value="Unassembled WGS sequence"/>
</dbReference>
<evidence type="ECO:0000313" key="3">
    <source>
        <dbReference type="EMBL" id="CAF1596338.1"/>
    </source>
</evidence>
<dbReference type="EMBL" id="CAJNOI010000823">
    <property type="protein sequence ID" value="CAF1350414.1"/>
    <property type="molecule type" value="Genomic_DNA"/>
</dbReference>
<evidence type="ECO:0000313" key="5">
    <source>
        <dbReference type="Proteomes" id="UP000663877"/>
    </source>
</evidence>
<dbReference type="GO" id="GO:0003676">
    <property type="term" value="F:nucleic acid binding"/>
    <property type="evidence" value="ECO:0007669"/>
    <property type="project" value="InterPro"/>
</dbReference>
<dbReference type="PROSITE" id="PS50994">
    <property type="entry name" value="INTEGRASE"/>
    <property type="match status" value="1"/>
</dbReference>
<dbReference type="PANTHER" id="PTHR37984:SF5">
    <property type="entry name" value="PROTEIN NYNRIN-LIKE"/>
    <property type="match status" value="1"/>
</dbReference>
<keyword evidence="4" id="KW-1185">Reference proteome</keyword>
<protein>
    <recommendedName>
        <fullName evidence="1">Integrase catalytic domain-containing protein</fullName>
    </recommendedName>
</protein>